<organism evidence="3 4">
    <name type="scientific">Pseudonocardia ailaonensis</name>
    <dbReference type="NCBI Taxonomy" id="367279"/>
    <lineage>
        <taxon>Bacteria</taxon>
        <taxon>Bacillati</taxon>
        <taxon>Actinomycetota</taxon>
        <taxon>Actinomycetes</taxon>
        <taxon>Pseudonocardiales</taxon>
        <taxon>Pseudonocardiaceae</taxon>
        <taxon>Pseudonocardia</taxon>
    </lineage>
</organism>
<evidence type="ECO:0000259" key="2">
    <source>
        <dbReference type="Pfam" id="PF12172"/>
    </source>
</evidence>
<proteinExistence type="predicted"/>
<dbReference type="Pfam" id="PF01796">
    <property type="entry name" value="OB_ChsH2_C"/>
    <property type="match status" value="1"/>
</dbReference>
<feature type="domain" description="ChsH2 C-terminal OB-fold" evidence="1">
    <location>
        <begin position="59"/>
        <end position="122"/>
    </location>
</feature>
<dbReference type="InterPro" id="IPR012340">
    <property type="entry name" value="NA-bd_OB-fold"/>
</dbReference>
<dbReference type="PANTHER" id="PTHR34075:SF5">
    <property type="entry name" value="BLR3430 PROTEIN"/>
    <property type="match status" value="1"/>
</dbReference>
<reference evidence="3 4" key="1">
    <citation type="journal article" date="2019" name="Int. J. Syst. Evol. Microbiol.">
        <title>The Global Catalogue of Microorganisms (GCM) 10K type strain sequencing project: providing services to taxonomists for standard genome sequencing and annotation.</title>
        <authorList>
            <consortium name="The Broad Institute Genomics Platform"/>
            <consortium name="The Broad Institute Genome Sequencing Center for Infectious Disease"/>
            <person name="Wu L."/>
            <person name="Ma J."/>
        </authorList>
    </citation>
    <scope>NUCLEOTIDE SEQUENCE [LARGE SCALE GENOMIC DNA]</scope>
    <source>
        <strain evidence="3 4">JCM 16009</strain>
    </source>
</reference>
<feature type="domain" description="ChsH2 rubredoxin-like zinc ribbon" evidence="2">
    <location>
        <begin position="22"/>
        <end position="58"/>
    </location>
</feature>
<dbReference type="PANTHER" id="PTHR34075">
    <property type="entry name" value="BLR3430 PROTEIN"/>
    <property type="match status" value="1"/>
</dbReference>
<dbReference type="InterPro" id="IPR052513">
    <property type="entry name" value="Thioester_dehydratase-like"/>
</dbReference>
<keyword evidence="4" id="KW-1185">Reference proteome</keyword>
<dbReference type="InterPro" id="IPR002878">
    <property type="entry name" value="ChsH2_C"/>
</dbReference>
<dbReference type="EMBL" id="BAAAQK010000004">
    <property type="protein sequence ID" value="GAA1838594.1"/>
    <property type="molecule type" value="Genomic_DNA"/>
</dbReference>
<name>A0ABN2MTV9_9PSEU</name>
<dbReference type="Pfam" id="PF12172">
    <property type="entry name" value="zf-ChsH2"/>
    <property type="match status" value="1"/>
</dbReference>
<sequence>METAAGVTRPVPRASELTRPFWEACRRGVLLVQCCRSCSHHVFTPQDFCRSCLSPDLDWVESAGDGIIVTYTTIWRPQTPAFEVPCVVAVVALTEGYEMLTNIVDSDPAEILVGAKVHVAFREIAPEVTLPCFAVVAA</sequence>
<gene>
    <name evidence="3" type="ORF">GCM10009836_17030</name>
</gene>
<dbReference type="RefSeq" id="WP_344414220.1">
    <property type="nucleotide sequence ID" value="NZ_BAAAQK010000004.1"/>
</dbReference>
<evidence type="ECO:0000259" key="1">
    <source>
        <dbReference type="Pfam" id="PF01796"/>
    </source>
</evidence>
<evidence type="ECO:0000313" key="3">
    <source>
        <dbReference type="EMBL" id="GAA1838594.1"/>
    </source>
</evidence>
<dbReference type="Gene3D" id="6.10.30.10">
    <property type="match status" value="1"/>
</dbReference>
<dbReference type="InterPro" id="IPR022002">
    <property type="entry name" value="ChsH2_Znr"/>
</dbReference>
<comment type="caution">
    <text evidence="3">The sequence shown here is derived from an EMBL/GenBank/DDBJ whole genome shotgun (WGS) entry which is preliminary data.</text>
</comment>
<evidence type="ECO:0000313" key="4">
    <source>
        <dbReference type="Proteomes" id="UP001500449"/>
    </source>
</evidence>
<dbReference type="Proteomes" id="UP001500449">
    <property type="component" value="Unassembled WGS sequence"/>
</dbReference>
<protein>
    <submittedName>
        <fullName evidence="3">OB-fold domain-containing protein</fullName>
    </submittedName>
</protein>
<accession>A0ABN2MTV9</accession>
<dbReference type="SUPFAM" id="SSF50249">
    <property type="entry name" value="Nucleic acid-binding proteins"/>
    <property type="match status" value="1"/>
</dbReference>